<evidence type="ECO:0000313" key="1">
    <source>
        <dbReference type="EMBL" id="KAK2742847.1"/>
    </source>
</evidence>
<dbReference type="AlphaFoldDB" id="A0AAE0D2V5"/>
<dbReference type="Proteomes" id="UP001281614">
    <property type="component" value="Unassembled WGS sequence"/>
</dbReference>
<evidence type="ECO:0000313" key="2">
    <source>
        <dbReference type="Proteomes" id="UP001281614"/>
    </source>
</evidence>
<accession>A0AAE0D2V5</accession>
<protein>
    <submittedName>
        <fullName evidence="1">Uncharacterized protein</fullName>
    </submittedName>
</protein>
<proteinExistence type="predicted"/>
<name>A0AAE0D2V5_COLKA</name>
<sequence>MEEVKQAKITTLSDLYQQTADFLRAIRSISPKYYTKWLRTANPELLSNNISKSASFATW</sequence>
<comment type="caution">
    <text evidence="1">The sequence shown here is derived from an EMBL/GenBank/DDBJ whole genome shotgun (WGS) entry which is preliminary data.</text>
</comment>
<gene>
    <name evidence="1" type="ORF">CKAH01_18446</name>
</gene>
<organism evidence="1 2">
    <name type="scientific">Colletotrichum kahawae</name>
    <name type="common">Coffee berry disease fungus</name>
    <dbReference type="NCBI Taxonomy" id="34407"/>
    <lineage>
        <taxon>Eukaryota</taxon>
        <taxon>Fungi</taxon>
        <taxon>Dikarya</taxon>
        <taxon>Ascomycota</taxon>
        <taxon>Pezizomycotina</taxon>
        <taxon>Sordariomycetes</taxon>
        <taxon>Hypocreomycetidae</taxon>
        <taxon>Glomerellales</taxon>
        <taxon>Glomerellaceae</taxon>
        <taxon>Colletotrichum</taxon>
        <taxon>Colletotrichum gloeosporioides species complex</taxon>
    </lineage>
</organism>
<keyword evidence="2" id="KW-1185">Reference proteome</keyword>
<reference evidence="1" key="1">
    <citation type="submission" date="2023-02" db="EMBL/GenBank/DDBJ databases">
        <title>Colletotrichum kahawae CIFC_Que2 genome sequencing and assembly.</title>
        <authorList>
            <person name="Baroncelli R."/>
        </authorList>
    </citation>
    <scope>NUCLEOTIDE SEQUENCE</scope>
    <source>
        <strain evidence="1">CIFC_Que2</strain>
    </source>
</reference>
<dbReference type="EMBL" id="VYYT01000325">
    <property type="protein sequence ID" value="KAK2742847.1"/>
    <property type="molecule type" value="Genomic_DNA"/>
</dbReference>